<proteinExistence type="predicted"/>
<name>A0ABM9EIK9_9HYPH</name>
<dbReference type="EMBL" id="CAKXZT010000176">
    <property type="protein sequence ID" value="CAH2409225.1"/>
    <property type="molecule type" value="Genomic_DNA"/>
</dbReference>
<sequence>MPREGRRLLIRSRLRRIRWPALGNRCDGVALGEHRLLAAEIAHLSVNCPCKAVVFRYRVMTQRQDSAMFRCAADLIPAWPAPSLPSQAAPATFPAGFHHCAGGVPG</sequence>
<protein>
    <submittedName>
        <fullName evidence="1">Uncharacterized protein</fullName>
    </submittedName>
</protein>
<comment type="caution">
    <text evidence="1">The sequence shown here is derived from an EMBL/GenBank/DDBJ whole genome shotgun (WGS) entry which is preliminary data.</text>
</comment>
<reference evidence="1 2" key="1">
    <citation type="submission" date="2022-03" db="EMBL/GenBank/DDBJ databases">
        <authorList>
            <person name="Brunel B."/>
        </authorList>
    </citation>
    <scope>NUCLEOTIDE SEQUENCE [LARGE SCALE GENOMIC DNA]</scope>
    <source>
        <strain evidence="1">STM5069sample</strain>
    </source>
</reference>
<organism evidence="1 2">
    <name type="scientific">Mesorhizobium escarrei</name>
    <dbReference type="NCBI Taxonomy" id="666018"/>
    <lineage>
        <taxon>Bacteria</taxon>
        <taxon>Pseudomonadati</taxon>
        <taxon>Pseudomonadota</taxon>
        <taxon>Alphaproteobacteria</taxon>
        <taxon>Hyphomicrobiales</taxon>
        <taxon>Phyllobacteriaceae</taxon>
        <taxon>Mesorhizobium</taxon>
    </lineage>
</organism>
<keyword evidence="2" id="KW-1185">Reference proteome</keyword>
<evidence type="ECO:0000313" key="2">
    <source>
        <dbReference type="Proteomes" id="UP001153050"/>
    </source>
</evidence>
<evidence type="ECO:0000313" key="1">
    <source>
        <dbReference type="EMBL" id="CAH2409225.1"/>
    </source>
</evidence>
<dbReference type="Proteomes" id="UP001153050">
    <property type="component" value="Unassembled WGS sequence"/>
</dbReference>
<gene>
    <name evidence="1" type="ORF">MES5069_770069</name>
</gene>
<accession>A0ABM9EIK9</accession>